<dbReference type="RefSeq" id="WP_233395086.1">
    <property type="nucleotide sequence ID" value="NZ_JAJTWT010000018.1"/>
</dbReference>
<dbReference type="EMBL" id="JAJTWT010000018">
    <property type="protein sequence ID" value="MCE4540571.1"/>
    <property type="molecule type" value="Genomic_DNA"/>
</dbReference>
<gene>
    <name evidence="1" type="ORF">LXT12_25345</name>
</gene>
<proteinExistence type="predicted"/>
<protein>
    <submittedName>
        <fullName evidence="1">Uncharacterized protein</fullName>
    </submittedName>
</protein>
<name>A0ABS8XP25_9BURK</name>
<evidence type="ECO:0000313" key="2">
    <source>
        <dbReference type="Proteomes" id="UP001201463"/>
    </source>
</evidence>
<sequence>MDALLVAIDTGRCHELIEAGLNSELLLTKTAGSPRFLQALWPNFPCGVSRSCHVATRVVAFVHSDYYDLRSFVGILALRRDERNVLMKAGQLEKPLCSRYAFAEFKILVLPVNDDGAVRDVAWRWALGLYKPGAYELLGAWPSQASHEYVSCNLHERGVERIDAIADDYGIHRRSRFARAVIWPPKVASEEVGASRALHAFSRRQLAAVQSTGAVASQLQSCLARAIRRHGPFADEAAAADFLVQRLQRADQRFWSA</sequence>
<evidence type="ECO:0000313" key="1">
    <source>
        <dbReference type="EMBL" id="MCE4540571.1"/>
    </source>
</evidence>
<accession>A0ABS8XP25</accession>
<dbReference type="Proteomes" id="UP001201463">
    <property type="component" value="Unassembled WGS sequence"/>
</dbReference>
<organism evidence="1 2">
    <name type="scientific">Pelomonas caseinilytica</name>
    <dbReference type="NCBI Taxonomy" id="2906763"/>
    <lineage>
        <taxon>Bacteria</taxon>
        <taxon>Pseudomonadati</taxon>
        <taxon>Pseudomonadota</taxon>
        <taxon>Betaproteobacteria</taxon>
        <taxon>Burkholderiales</taxon>
        <taxon>Sphaerotilaceae</taxon>
        <taxon>Roseateles</taxon>
    </lineage>
</organism>
<keyword evidence="2" id="KW-1185">Reference proteome</keyword>
<comment type="caution">
    <text evidence="1">The sequence shown here is derived from an EMBL/GenBank/DDBJ whole genome shotgun (WGS) entry which is preliminary data.</text>
</comment>
<reference evidence="1 2" key="1">
    <citation type="submission" date="2021-12" db="EMBL/GenBank/DDBJ databases">
        <title>Genome seq of p7.</title>
        <authorList>
            <person name="Seo T."/>
        </authorList>
    </citation>
    <scope>NUCLEOTIDE SEQUENCE [LARGE SCALE GENOMIC DNA]</scope>
    <source>
        <strain evidence="1 2">P7</strain>
    </source>
</reference>